<feature type="repeat" description="Pumilio" evidence="3">
    <location>
        <begin position="336"/>
        <end position="372"/>
    </location>
</feature>
<dbReference type="EMBL" id="JAUUTY010000005">
    <property type="protein sequence ID" value="KAK1627592.1"/>
    <property type="molecule type" value="Genomic_DNA"/>
</dbReference>
<dbReference type="PANTHER" id="PTHR12537:SF135">
    <property type="entry name" value="PUM-HD DOMAIN-CONTAINING PROTEIN"/>
    <property type="match status" value="1"/>
</dbReference>
<dbReference type="Pfam" id="PF00806">
    <property type="entry name" value="PUF"/>
    <property type="match status" value="8"/>
</dbReference>
<feature type="repeat" description="Pumilio" evidence="3">
    <location>
        <begin position="409"/>
        <end position="444"/>
    </location>
</feature>
<keyword evidence="6" id="KW-1185">Reference proteome</keyword>
<dbReference type="Gene3D" id="1.25.10.10">
    <property type="entry name" value="Leucine-rich Repeat Variant"/>
    <property type="match status" value="1"/>
</dbReference>
<dbReference type="SMART" id="SM00025">
    <property type="entry name" value="Pumilio"/>
    <property type="match status" value="8"/>
</dbReference>
<dbReference type="GO" id="GO:0005737">
    <property type="term" value="C:cytoplasm"/>
    <property type="evidence" value="ECO:0007669"/>
    <property type="project" value="TreeGrafter"/>
</dbReference>
<feature type="repeat" description="Pumilio" evidence="3">
    <location>
        <begin position="300"/>
        <end position="335"/>
    </location>
</feature>
<organism evidence="5 6">
    <name type="scientific">Lolium multiflorum</name>
    <name type="common">Italian ryegrass</name>
    <name type="synonym">Lolium perenne subsp. multiflorum</name>
    <dbReference type="NCBI Taxonomy" id="4521"/>
    <lineage>
        <taxon>Eukaryota</taxon>
        <taxon>Viridiplantae</taxon>
        <taxon>Streptophyta</taxon>
        <taxon>Embryophyta</taxon>
        <taxon>Tracheophyta</taxon>
        <taxon>Spermatophyta</taxon>
        <taxon>Magnoliopsida</taxon>
        <taxon>Liliopsida</taxon>
        <taxon>Poales</taxon>
        <taxon>Poaceae</taxon>
        <taxon>BOP clade</taxon>
        <taxon>Pooideae</taxon>
        <taxon>Poodae</taxon>
        <taxon>Poeae</taxon>
        <taxon>Poeae Chloroplast Group 2 (Poeae type)</taxon>
        <taxon>Loliodinae</taxon>
        <taxon>Loliinae</taxon>
        <taxon>Lolium</taxon>
    </lineage>
</organism>
<evidence type="ECO:0000256" key="3">
    <source>
        <dbReference type="PROSITE-ProRule" id="PRU00317"/>
    </source>
</evidence>
<evidence type="ECO:0000259" key="4">
    <source>
        <dbReference type="PROSITE" id="PS50303"/>
    </source>
</evidence>
<dbReference type="InterPro" id="IPR016024">
    <property type="entry name" value="ARM-type_fold"/>
</dbReference>
<dbReference type="PROSITE" id="PS50303">
    <property type="entry name" value="PUM_HD"/>
    <property type="match status" value="1"/>
</dbReference>
<accession>A0AAD8RMZ5</accession>
<name>A0AAD8RMZ5_LOLMU</name>
<feature type="repeat" description="Pumilio" evidence="3">
    <location>
        <begin position="192"/>
        <end position="227"/>
    </location>
</feature>
<dbReference type="Proteomes" id="UP001231189">
    <property type="component" value="Unassembled WGS sequence"/>
</dbReference>
<feature type="domain" description="PUM-HD" evidence="4">
    <location>
        <begin position="172"/>
        <end position="514"/>
    </location>
</feature>
<sequence length="525" mass="58686">MLLGDENFDLPPYVSEDANSYSSPLRIEVPLMSLVDHKAARSAKVKHPGQVCHSEIIVPDSSAGSGPQFSVAPVYTSATSTFPEPVEIEEACNRAFVDPDQEVGYRLWHQSFEDLKNQYALHVDMAYPGRLPPDTKDPGHGTIAGFSQTQHSSGRPGNIHNFGHVPNNRNFEFHYLLEQIKNPLNHSMQLIHIKGHVPSLSVDPAGSFFIQKMLDTANTGEITMLYKEIGPRVCTLAKDAFGNYVIQKLLEHGPPIDIRKLIGHLFGQMLGLSLDVYGCRVIQKVFEISDIDQQIEMAKELGSNLLKCSCDQHANHVVQKCIECVPAQCNRFLYRSLCGKVKMLSSHPYGCRVVQKVLGFCKDPQILCALVKEIVECANELSVDPFGNYVVQYIVEHGGPHNRGAILRKFAGRIVHMSCQKHSSNVIEKCLIHGSRHARQRIINETLYAGGAGNADHLLGMMIDQYANYVVQRMISVADKWQFKVIIDVVRRNVGKLVTYTQGRHVIRQAEKLVNARARLHRSLV</sequence>
<reference evidence="5" key="1">
    <citation type="submission" date="2023-07" db="EMBL/GenBank/DDBJ databases">
        <title>A chromosome-level genome assembly of Lolium multiflorum.</title>
        <authorList>
            <person name="Chen Y."/>
            <person name="Copetti D."/>
            <person name="Kolliker R."/>
            <person name="Studer B."/>
        </authorList>
    </citation>
    <scope>NUCLEOTIDE SEQUENCE</scope>
    <source>
        <strain evidence="5">02402/16</strain>
        <tissue evidence="5">Leaf</tissue>
    </source>
</reference>
<keyword evidence="2" id="KW-0810">Translation regulation</keyword>
<gene>
    <name evidence="5" type="ORF">QYE76_001907</name>
</gene>
<feature type="repeat" description="Pumilio" evidence="3">
    <location>
        <begin position="373"/>
        <end position="408"/>
    </location>
</feature>
<evidence type="ECO:0000256" key="2">
    <source>
        <dbReference type="ARBA" id="ARBA00022845"/>
    </source>
</evidence>
<dbReference type="CDD" id="cd07920">
    <property type="entry name" value="Pumilio"/>
    <property type="match status" value="1"/>
</dbReference>
<dbReference type="InterPro" id="IPR011989">
    <property type="entry name" value="ARM-like"/>
</dbReference>
<feature type="repeat" description="Pumilio" evidence="3">
    <location>
        <begin position="228"/>
        <end position="263"/>
    </location>
</feature>
<evidence type="ECO:0000256" key="1">
    <source>
        <dbReference type="ARBA" id="ARBA00022737"/>
    </source>
</evidence>
<dbReference type="GO" id="GO:0006417">
    <property type="term" value="P:regulation of translation"/>
    <property type="evidence" value="ECO:0007669"/>
    <property type="project" value="UniProtKB-KW"/>
</dbReference>
<comment type="caution">
    <text evidence="5">The sequence shown here is derived from an EMBL/GenBank/DDBJ whole genome shotgun (WGS) entry which is preliminary data.</text>
</comment>
<dbReference type="PANTHER" id="PTHR12537">
    <property type="entry name" value="RNA BINDING PROTEIN PUMILIO-RELATED"/>
    <property type="match status" value="1"/>
</dbReference>
<dbReference type="InterPro" id="IPR033133">
    <property type="entry name" value="PUM-HD"/>
</dbReference>
<dbReference type="GO" id="GO:0003729">
    <property type="term" value="F:mRNA binding"/>
    <property type="evidence" value="ECO:0007669"/>
    <property type="project" value="TreeGrafter"/>
</dbReference>
<dbReference type="InterPro" id="IPR001313">
    <property type="entry name" value="Pumilio_RNA-bd_rpt"/>
</dbReference>
<dbReference type="AlphaFoldDB" id="A0AAD8RMZ5"/>
<dbReference type="PROSITE" id="PS50302">
    <property type="entry name" value="PUM"/>
    <property type="match status" value="8"/>
</dbReference>
<feature type="repeat" description="Pumilio" evidence="3">
    <location>
        <begin position="264"/>
        <end position="299"/>
    </location>
</feature>
<keyword evidence="1" id="KW-0677">Repeat</keyword>
<proteinExistence type="predicted"/>
<feature type="repeat" description="Pumilio" evidence="3">
    <location>
        <begin position="453"/>
        <end position="488"/>
    </location>
</feature>
<protein>
    <recommendedName>
        <fullName evidence="4">PUM-HD domain-containing protein</fullName>
    </recommendedName>
</protein>
<dbReference type="InterPro" id="IPR033712">
    <property type="entry name" value="Pumilio_RNA-bd"/>
</dbReference>
<evidence type="ECO:0000313" key="5">
    <source>
        <dbReference type="EMBL" id="KAK1627592.1"/>
    </source>
</evidence>
<dbReference type="SUPFAM" id="SSF48371">
    <property type="entry name" value="ARM repeat"/>
    <property type="match status" value="1"/>
</dbReference>
<evidence type="ECO:0000313" key="6">
    <source>
        <dbReference type="Proteomes" id="UP001231189"/>
    </source>
</evidence>